<keyword evidence="5" id="KW-1185">Reference proteome</keyword>
<feature type="domain" description="Mitochondrial adapter protein MCP1 transmembrane" evidence="3">
    <location>
        <begin position="179"/>
        <end position="282"/>
    </location>
</feature>
<feature type="transmembrane region" description="Helical" evidence="2">
    <location>
        <begin position="73"/>
        <end position="93"/>
    </location>
</feature>
<dbReference type="Pfam" id="PF07950">
    <property type="entry name" value="MCP1_TM"/>
    <property type="match status" value="1"/>
</dbReference>
<sequence>MDRRASTASQDTFISLQQLDPSPIDTPPELEKQLEDYPPSSPSPPRRSAVLGLSGGGHSSVYYLTRLQKYSSYAFTIFASFHITNTSIIPLLTQSVQASDSYLLLTRPYYQSIPLEPLLITLPIATHILSGLWLRIHRRNANLARYGAANISVSDRFQRGLKIWPNMSWSSLSGYVLTPLVLGHSFVNRLLPWIYEGGSSNVGLGFVSHGFAKHPFVAGTGYAALVAVGAGHFVWGVARWNGWVPVGSDKKAKRRWWTINGIAVALGALWMAGGLGVVGRGGLEGGWIGKAYDDLYSKVPFVNL</sequence>
<keyword evidence="2" id="KW-0812">Transmembrane</keyword>
<protein>
    <recommendedName>
        <fullName evidence="3">Mitochondrial adapter protein MCP1 transmembrane domain-containing protein</fullName>
    </recommendedName>
</protein>
<dbReference type="PANTHER" id="PTHR38409">
    <property type="entry name" value="MDM10-COMPLEMENTING PROTEIN 1"/>
    <property type="match status" value="1"/>
</dbReference>
<dbReference type="GO" id="GO:0007005">
    <property type="term" value="P:mitochondrion organization"/>
    <property type="evidence" value="ECO:0007669"/>
    <property type="project" value="TreeGrafter"/>
</dbReference>
<dbReference type="Proteomes" id="UP000664132">
    <property type="component" value="Unassembled WGS sequence"/>
</dbReference>
<dbReference type="GO" id="GO:0005741">
    <property type="term" value="C:mitochondrial outer membrane"/>
    <property type="evidence" value="ECO:0007669"/>
    <property type="project" value="TreeGrafter"/>
</dbReference>
<dbReference type="InterPro" id="IPR039960">
    <property type="entry name" value="MCP1"/>
</dbReference>
<feature type="transmembrane region" description="Helical" evidence="2">
    <location>
        <begin position="113"/>
        <end position="134"/>
    </location>
</feature>
<gene>
    <name evidence="4" type="ORF">IFR04_014784</name>
</gene>
<comment type="caution">
    <text evidence="4">The sequence shown here is derived from an EMBL/GenBank/DDBJ whole genome shotgun (WGS) entry which is preliminary data.</text>
</comment>
<feature type="transmembrane region" description="Helical" evidence="2">
    <location>
        <begin position="215"/>
        <end position="235"/>
    </location>
</feature>
<dbReference type="GO" id="GO:0055088">
    <property type="term" value="P:lipid homeostasis"/>
    <property type="evidence" value="ECO:0007669"/>
    <property type="project" value="InterPro"/>
</dbReference>
<name>A0A8H7T4H7_9HELO</name>
<feature type="transmembrane region" description="Helical" evidence="2">
    <location>
        <begin position="172"/>
        <end position="195"/>
    </location>
</feature>
<dbReference type="EMBL" id="JAFJYH010000412">
    <property type="protein sequence ID" value="KAG4412071.1"/>
    <property type="molecule type" value="Genomic_DNA"/>
</dbReference>
<keyword evidence="2" id="KW-0472">Membrane</keyword>
<reference evidence="4" key="1">
    <citation type="submission" date="2021-02" db="EMBL/GenBank/DDBJ databases">
        <title>Genome sequence Cadophora malorum strain M34.</title>
        <authorList>
            <person name="Stefanovic E."/>
            <person name="Vu D."/>
            <person name="Scully C."/>
            <person name="Dijksterhuis J."/>
            <person name="Roader J."/>
            <person name="Houbraken J."/>
        </authorList>
    </citation>
    <scope>NUCLEOTIDE SEQUENCE</scope>
    <source>
        <strain evidence="4">M34</strain>
    </source>
</reference>
<accession>A0A8H7T4H7</accession>
<feature type="transmembrane region" description="Helical" evidence="2">
    <location>
        <begin position="256"/>
        <end position="278"/>
    </location>
</feature>
<evidence type="ECO:0000256" key="2">
    <source>
        <dbReference type="SAM" id="Phobius"/>
    </source>
</evidence>
<dbReference type="AlphaFoldDB" id="A0A8H7T4H7"/>
<evidence type="ECO:0000313" key="5">
    <source>
        <dbReference type="Proteomes" id="UP000664132"/>
    </source>
</evidence>
<keyword evidence="2" id="KW-1133">Transmembrane helix</keyword>
<evidence type="ECO:0000259" key="3">
    <source>
        <dbReference type="Pfam" id="PF07950"/>
    </source>
</evidence>
<feature type="compositionally biased region" description="Polar residues" evidence="1">
    <location>
        <begin position="1"/>
        <end position="20"/>
    </location>
</feature>
<proteinExistence type="predicted"/>
<evidence type="ECO:0000256" key="1">
    <source>
        <dbReference type="SAM" id="MobiDB-lite"/>
    </source>
</evidence>
<feature type="region of interest" description="Disordered" evidence="1">
    <location>
        <begin position="1"/>
        <end position="50"/>
    </location>
</feature>
<evidence type="ECO:0000313" key="4">
    <source>
        <dbReference type="EMBL" id="KAG4412071.1"/>
    </source>
</evidence>
<organism evidence="4 5">
    <name type="scientific">Cadophora malorum</name>
    <dbReference type="NCBI Taxonomy" id="108018"/>
    <lineage>
        <taxon>Eukaryota</taxon>
        <taxon>Fungi</taxon>
        <taxon>Dikarya</taxon>
        <taxon>Ascomycota</taxon>
        <taxon>Pezizomycotina</taxon>
        <taxon>Leotiomycetes</taxon>
        <taxon>Helotiales</taxon>
        <taxon>Ploettnerulaceae</taxon>
        <taxon>Cadophora</taxon>
    </lineage>
</organism>
<dbReference type="OrthoDB" id="10259513at2759"/>
<dbReference type="InterPro" id="IPR012472">
    <property type="entry name" value="MCP1_TM"/>
</dbReference>
<dbReference type="PANTHER" id="PTHR38409:SF1">
    <property type="entry name" value="MITOCHONDRIAL ADAPTER PROTEIN MCP1"/>
    <property type="match status" value="1"/>
</dbReference>